<dbReference type="PROSITE" id="PS00697">
    <property type="entry name" value="DNA_LIGASE_A1"/>
    <property type="match status" value="1"/>
</dbReference>
<evidence type="ECO:0000256" key="3">
    <source>
        <dbReference type="ARBA" id="ARBA00022705"/>
    </source>
</evidence>
<dbReference type="Gene3D" id="3.30.470.30">
    <property type="entry name" value="DNA ligase/mRNA capping enzyme"/>
    <property type="match status" value="1"/>
</dbReference>
<dbReference type="CDD" id="cd07972">
    <property type="entry name" value="OBF_DNA_ligase_Arch_LigB"/>
    <property type="match status" value="1"/>
</dbReference>
<evidence type="ECO:0000259" key="16">
    <source>
        <dbReference type="PROSITE" id="PS50160"/>
    </source>
</evidence>
<evidence type="ECO:0000256" key="11">
    <source>
        <dbReference type="ARBA" id="ARBA00023306"/>
    </source>
</evidence>
<dbReference type="InterPro" id="IPR012340">
    <property type="entry name" value="NA-bd_OB-fold"/>
</dbReference>
<comment type="similarity">
    <text evidence="13 15">Belongs to the ATP-dependent DNA ligase family.</text>
</comment>
<keyword evidence="6 13" id="KW-0227">DNA damage</keyword>
<comment type="cofactor">
    <cofactor evidence="13">
        <name>Mg(2+)</name>
        <dbReference type="ChEBI" id="CHEBI:18420"/>
    </cofactor>
</comment>
<gene>
    <name evidence="13" type="primary">lig</name>
    <name evidence="17" type="ORF">H9652_06425</name>
</gene>
<keyword evidence="11 13" id="KW-0131">Cell cycle</keyword>
<keyword evidence="8 13" id="KW-0460">Magnesium</keyword>
<comment type="catalytic activity">
    <reaction evidence="12 13 14">
        <text>ATP + (deoxyribonucleotide)n-3'-hydroxyl + 5'-phospho-(deoxyribonucleotide)m = (deoxyribonucleotide)n+m + AMP + diphosphate.</text>
        <dbReference type="EC" id="6.5.1.1"/>
    </reaction>
</comment>
<keyword evidence="5 13" id="KW-0547">Nucleotide-binding</keyword>
<evidence type="ECO:0000313" key="17">
    <source>
        <dbReference type="EMBL" id="MBD7950035.1"/>
    </source>
</evidence>
<evidence type="ECO:0000256" key="12">
    <source>
        <dbReference type="ARBA" id="ARBA00034003"/>
    </source>
</evidence>
<dbReference type="Gene3D" id="2.40.50.140">
    <property type="entry name" value="Nucleic acid-binding proteins"/>
    <property type="match status" value="1"/>
</dbReference>
<accession>A0ABR8RQG7</accession>
<evidence type="ECO:0000256" key="5">
    <source>
        <dbReference type="ARBA" id="ARBA00022741"/>
    </source>
</evidence>
<dbReference type="SUPFAM" id="SSF56091">
    <property type="entry name" value="DNA ligase/mRNA capping enzyme, catalytic domain"/>
    <property type="match status" value="1"/>
</dbReference>
<evidence type="ECO:0000256" key="10">
    <source>
        <dbReference type="ARBA" id="ARBA00023204"/>
    </source>
</evidence>
<organism evidence="17 18">
    <name type="scientific">Oerskovia rustica</name>
    <dbReference type="NCBI Taxonomy" id="2762237"/>
    <lineage>
        <taxon>Bacteria</taxon>
        <taxon>Bacillati</taxon>
        <taxon>Actinomycetota</taxon>
        <taxon>Actinomycetes</taxon>
        <taxon>Micrococcales</taxon>
        <taxon>Cellulomonadaceae</taxon>
        <taxon>Oerskovia</taxon>
    </lineage>
</organism>
<dbReference type="EMBL" id="JACSQQ010000008">
    <property type="protein sequence ID" value="MBD7950035.1"/>
    <property type="molecule type" value="Genomic_DNA"/>
</dbReference>
<feature type="binding site" evidence="13">
    <location>
        <position position="231"/>
    </location>
    <ligand>
        <name>ATP</name>
        <dbReference type="ChEBI" id="CHEBI:30616"/>
    </ligand>
</feature>
<keyword evidence="3 13" id="KW-0235">DNA replication</keyword>
<evidence type="ECO:0000256" key="13">
    <source>
        <dbReference type="HAMAP-Rule" id="MF_00407"/>
    </source>
</evidence>
<feature type="binding site" evidence="13">
    <location>
        <position position="400"/>
    </location>
    <ligand>
        <name>ATP</name>
        <dbReference type="ChEBI" id="CHEBI:30616"/>
    </ligand>
</feature>
<evidence type="ECO:0000256" key="4">
    <source>
        <dbReference type="ARBA" id="ARBA00022723"/>
    </source>
</evidence>
<sequence>MLLAEVAATSDAIAATRSRLAKRAALADLLRRAAPDREAGRPGDDVEIVVSYLAGALRQRRTGLGWASLRSLPPPADSPTLTVEAVDATFEEMAALSGPGSDTAKSAAATALFAAATEREQSFLRGLVAGDLRQGALDALVVDAVAEAAGVPVDAVRRAVMLRGATGPVARTALEAPGPTAALAALAGFGLEVGRPVRPMLAQSAPDVAAAFDKLGVPPAADDPGHRLSVDVKLDGIRIQVHRDGDEVRVFTRSLDDITSRVPEIVADARALASERFVLDGEALVVGPDGVAGPFQETAARSATRDAPAASGADETALAGALALRPYFFDVLHADGDDLIDAPLHERLDVLDRVAGSFTVRRLATASPGAAEEFFAEAVREGQEGVVVKSLDAPYAAGRRGAGWVKVKPRHTLDLVVLAVEWGSGRRTGLLSNIHLGARDPQGGFLMLGKTFKGMTDEMLRWQTERFLALETSRTDYVVHVRPEQVVEIAFDGLQRSTRYPGGLALRFARVLRYRDDKTADEADTIEAVRALA</sequence>
<evidence type="ECO:0000256" key="7">
    <source>
        <dbReference type="ARBA" id="ARBA00022840"/>
    </source>
</evidence>
<feature type="binding site" evidence="13">
    <location>
        <position position="253"/>
    </location>
    <ligand>
        <name>ATP</name>
        <dbReference type="ChEBI" id="CHEBI:30616"/>
    </ligand>
</feature>
<evidence type="ECO:0000256" key="14">
    <source>
        <dbReference type="RuleBase" id="RU000617"/>
    </source>
</evidence>
<dbReference type="CDD" id="cd07901">
    <property type="entry name" value="Adenylation_DNA_ligase_Arch_LigB"/>
    <property type="match status" value="1"/>
</dbReference>
<dbReference type="HAMAP" id="MF_00407">
    <property type="entry name" value="DNA_ligase"/>
    <property type="match status" value="1"/>
</dbReference>
<dbReference type="GO" id="GO:0003910">
    <property type="term" value="F:DNA ligase (ATP) activity"/>
    <property type="evidence" value="ECO:0007669"/>
    <property type="project" value="UniProtKB-EC"/>
</dbReference>
<dbReference type="PANTHER" id="PTHR45674:SF13">
    <property type="entry name" value="DNA LIGASE-RELATED"/>
    <property type="match status" value="1"/>
</dbReference>
<name>A0ABR8RQG7_9CELL</name>
<feature type="binding site" evidence="13">
    <location>
        <position position="406"/>
    </location>
    <ligand>
        <name>ATP</name>
        <dbReference type="ChEBI" id="CHEBI:30616"/>
    </ligand>
</feature>
<dbReference type="InterPro" id="IPR012310">
    <property type="entry name" value="DNA_ligase_ATP-dep_cent"/>
</dbReference>
<comment type="function">
    <text evidence="13">DNA ligase that seals nicks in double-stranded DNA during DNA replication, DNA recombination and DNA repair.</text>
</comment>
<keyword evidence="4 13" id="KW-0479">Metal-binding</keyword>
<dbReference type="EC" id="6.5.1.1" evidence="13"/>
<dbReference type="NCBIfam" id="NF002868">
    <property type="entry name" value="PRK03180.1"/>
    <property type="match status" value="1"/>
</dbReference>
<evidence type="ECO:0000256" key="8">
    <source>
        <dbReference type="ARBA" id="ARBA00022842"/>
    </source>
</evidence>
<keyword evidence="10 13" id="KW-0234">DNA repair</keyword>
<evidence type="ECO:0000256" key="6">
    <source>
        <dbReference type="ARBA" id="ARBA00022763"/>
    </source>
</evidence>
<dbReference type="InterPro" id="IPR000977">
    <property type="entry name" value="DNA_ligase_ATP-dep"/>
</dbReference>
<feature type="domain" description="ATP-dependent DNA ligase family profile" evidence="16">
    <location>
        <begin position="327"/>
        <end position="440"/>
    </location>
</feature>
<evidence type="ECO:0000256" key="15">
    <source>
        <dbReference type="RuleBase" id="RU004196"/>
    </source>
</evidence>
<dbReference type="NCBIfam" id="TIGR00574">
    <property type="entry name" value="dnl1"/>
    <property type="match status" value="1"/>
</dbReference>
<dbReference type="InterPro" id="IPR036599">
    <property type="entry name" value="DNA_ligase_N_sf"/>
</dbReference>
<feature type="binding site" evidence="13">
    <location>
        <position position="238"/>
    </location>
    <ligand>
        <name>ATP</name>
        <dbReference type="ChEBI" id="CHEBI:30616"/>
    </ligand>
</feature>
<evidence type="ECO:0000256" key="9">
    <source>
        <dbReference type="ARBA" id="ARBA00023172"/>
    </source>
</evidence>
<proteinExistence type="inferred from homology"/>
<dbReference type="InterPro" id="IPR012309">
    <property type="entry name" value="DNA_ligase_ATP-dep_C"/>
</dbReference>
<feature type="binding site" evidence="13">
    <location>
        <position position="282"/>
    </location>
    <ligand>
        <name>ATP</name>
        <dbReference type="ChEBI" id="CHEBI:30616"/>
    </ligand>
</feature>
<dbReference type="InterPro" id="IPR016059">
    <property type="entry name" value="DNA_ligase_ATP-dep_CS"/>
</dbReference>
<dbReference type="Gene3D" id="1.10.3260.10">
    <property type="entry name" value="DNA ligase, ATP-dependent, N-terminal domain"/>
    <property type="match status" value="1"/>
</dbReference>
<comment type="caution">
    <text evidence="17">The sequence shown here is derived from an EMBL/GenBank/DDBJ whole genome shotgun (WGS) entry which is preliminary data.</text>
</comment>
<dbReference type="Proteomes" id="UP000641803">
    <property type="component" value="Unassembled WGS sequence"/>
</dbReference>
<feature type="active site" description="N6-AMP-lysine intermediate" evidence="13">
    <location>
        <position position="233"/>
    </location>
</feature>
<evidence type="ECO:0000313" key="18">
    <source>
        <dbReference type="Proteomes" id="UP000641803"/>
    </source>
</evidence>
<dbReference type="InterPro" id="IPR012308">
    <property type="entry name" value="DNA_ligase_ATP-dep_N"/>
</dbReference>
<dbReference type="InterPro" id="IPR050191">
    <property type="entry name" value="ATP-dep_DNA_ligase"/>
</dbReference>
<evidence type="ECO:0000256" key="2">
    <source>
        <dbReference type="ARBA" id="ARBA00022618"/>
    </source>
</evidence>
<evidence type="ECO:0000256" key="1">
    <source>
        <dbReference type="ARBA" id="ARBA00022598"/>
    </source>
</evidence>
<dbReference type="SUPFAM" id="SSF50249">
    <property type="entry name" value="Nucleic acid-binding proteins"/>
    <property type="match status" value="1"/>
</dbReference>
<protein>
    <recommendedName>
        <fullName evidence="13">Probable DNA ligase</fullName>
        <ecNumber evidence="13">6.5.1.1</ecNumber>
    </recommendedName>
    <alternativeName>
        <fullName evidence="13">Polydeoxyribonucleotide synthase [ATP]</fullName>
    </alternativeName>
</protein>
<feature type="binding site" evidence="13">
    <location>
        <position position="329"/>
    </location>
    <ligand>
        <name>ATP</name>
        <dbReference type="ChEBI" id="CHEBI:30616"/>
    </ligand>
</feature>
<keyword evidence="18" id="KW-1185">Reference proteome</keyword>
<dbReference type="Pfam" id="PF04675">
    <property type="entry name" value="DNA_ligase_A_N"/>
    <property type="match status" value="1"/>
</dbReference>
<keyword evidence="9 13" id="KW-0233">DNA recombination</keyword>
<dbReference type="RefSeq" id="WP_191795513.1">
    <property type="nucleotide sequence ID" value="NZ_JACSQQ010000008.1"/>
</dbReference>
<keyword evidence="2 13" id="KW-0132">Cell division</keyword>
<dbReference type="PANTHER" id="PTHR45674">
    <property type="entry name" value="DNA LIGASE 1/3 FAMILY MEMBER"/>
    <property type="match status" value="1"/>
</dbReference>
<dbReference type="Pfam" id="PF04679">
    <property type="entry name" value="DNA_ligase_A_C"/>
    <property type="match status" value="1"/>
</dbReference>
<reference evidence="17 18" key="1">
    <citation type="submission" date="2020-08" db="EMBL/GenBank/DDBJ databases">
        <title>A Genomic Blueprint of the Chicken Gut Microbiome.</title>
        <authorList>
            <person name="Gilroy R."/>
            <person name="Ravi A."/>
            <person name="Getino M."/>
            <person name="Pursley I."/>
            <person name="Horton D.L."/>
            <person name="Alikhan N.-F."/>
            <person name="Baker D."/>
            <person name="Gharbi K."/>
            <person name="Hall N."/>
            <person name="Watson M."/>
            <person name="Adriaenssens E.M."/>
            <person name="Foster-Nyarko E."/>
            <person name="Jarju S."/>
            <person name="Secka A."/>
            <person name="Antonio M."/>
            <person name="Oren A."/>
            <person name="Chaudhuri R."/>
            <person name="La Ragione R.M."/>
            <person name="Hildebrand F."/>
            <person name="Pallen M.J."/>
        </authorList>
    </citation>
    <scope>NUCLEOTIDE SEQUENCE [LARGE SCALE GENOMIC DNA]</scope>
    <source>
        <strain evidence="17 18">Sa4CUA1</strain>
    </source>
</reference>
<keyword evidence="1 13" id="KW-0436">Ligase</keyword>
<dbReference type="SUPFAM" id="SSF117018">
    <property type="entry name" value="ATP-dependent DNA ligase DNA-binding domain"/>
    <property type="match status" value="1"/>
</dbReference>
<dbReference type="PROSITE" id="PS50160">
    <property type="entry name" value="DNA_LIGASE_A3"/>
    <property type="match status" value="1"/>
</dbReference>
<dbReference type="InterPro" id="IPR022865">
    <property type="entry name" value="DNA_ligae_ATP-dep_bac/arc"/>
</dbReference>
<keyword evidence="7 13" id="KW-0067">ATP-binding</keyword>
<dbReference type="Pfam" id="PF01068">
    <property type="entry name" value="DNA_ligase_A_M"/>
    <property type="match status" value="1"/>
</dbReference>